<name>A0ABS6ZJR6_9GAMM</name>
<sequence>MLRDGSDYYIVGMGAVVGGGDLAAVSQPVAARVEFTPGPNPAFTNGLLSADYIEVTGQSTVIGNVHSNGYVDIRLRSGSEATVTDGTDMMVEVPLPGARPEGEDISACDTEPERHCYKSYDPAIFNQYQQRSGVINSCNVSIGALAEGSTVYCSGDLTVQGGSIGSRKVTLVATGNVTMNGATSSGDAASEIGLFVIAGQDITFNGNTDNHGVFWAAGYVRQNGNSNLYGSIVAGTYIRSNGGIDFTSLDNVTNLDTFLPADPKIVAWY</sequence>
<organism evidence="1 2">
    <name type="scientific">Billgrantia antri</name>
    <dbReference type="NCBI Taxonomy" id="2846777"/>
    <lineage>
        <taxon>Bacteria</taxon>
        <taxon>Pseudomonadati</taxon>
        <taxon>Pseudomonadota</taxon>
        <taxon>Gammaproteobacteria</taxon>
        <taxon>Oceanospirillales</taxon>
        <taxon>Halomonadaceae</taxon>
        <taxon>Billgrantia</taxon>
    </lineage>
</organism>
<proteinExistence type="predicted"/>
<gene>
    <name evidence="1" type="ORF">KPL81_03860</name>
</gene>
<protein>
    <submittedName>
        <fullName evidence="1">Uncharacterized protein</fullName>
    </submittedName>
</protein>
<dbReference type="Proteomes" id="UP000769617">
    <property type="component" value="Unassembled WGS sequence"/>
</dbReference>
<keyword evidence="2" id="KW-1185">Reference proteome</keyword>
<reference evidence="1 2" key="1">
    <citation type="submission" date="2021-07" db="EMBL/GenBank/DDBJ databases">
        <authorList>
            <person name="So Y."/>
        </authorList>
    </citation>
    <scope>NUCLEOTIDE SEQUENCE [LARGE SCALE GENOMIC DNA]</scope>
    <source>
        <strain evidence="1 2">Y3S6</strain>
    </source>
</reference>
<evidence type="ECO:0000313" key="1">
    <source>
        <dbReference type="EMBL" id="MBW6390301.1"/>
    </source>
</evidence>
<dbReference type="EMBL" id="JAHYCA010000001">
    <property type="protein sequence ID" value="MBW6390301.1"/>
    <property type="molecule type" value="Genomic_DNA"/>
</dbReference>
<evidence type="ECO:0000313" key="2">
    <source>
        <dbReference type="Proteomes" id="UP000769617"/>
    </source>
</evidence>
<accession>A0ABS6ZJR6</accession>
<comment type="caution">
    <text evidence="1">The sequence shown here is derived from an EMBL/GenBank/DDBJ whole genome shotgun (WGS) entry which is preliminary data.</text>
</comment>
<dbReference type="RefSeq" id="WP_219790753.1">
    <property type="nucleotide sequence ID" value="NZ_JAHYCA010000001.1"/>
</dbReference>